<dbReference type="AlphaFoldDB" id="A0AAW1ML94"/>
<gene>
    <name evidence="9" type="ORF">RND81_02G073500</name>
</gene>
<proteinExistence type="inferred from homology"/>
<dbReference type="GO" id="GO:0005576">
    <property type="term" value="C:extracellular region"/>
    <property type="evidence" value="ECO:0007669"/>
    <property type="project" value="UniProtKB-SubCell"/>
</dbReference>
<comment type="subcellular location">
    <subcellularLocation>
        <location evidence="1 7">Secreted</location>
    </subcellularLocation>
</comment>
<keyword evidence="5" id="KW-0732">Signal</keyword>
<comment type="function">
    <text evidence="7">Controls stomatal patterning.</text>
</comment>
<keyword evidence="4 7" id="KW-0964">Secreted</keyword>
<evidence type="ECO:0000256" key="1">
    <source>
        <dbReference type="ARBA" id="ARBA00004613"/>
    </source>
</evidence>
<evidence type="ECO:0000256" key="5">
    <source>
        <dbReference type="ARBA" id="ARBA00022729"/>
    </source>
</evidence>
<dbReference type="Proteomes" id="UP001443914">
    <property type="component" value="Unassembled WGS sequence"/>
</dbReference>
<dbReference type="GO" id="GO:0010052">
    <property type="term" value="P:guard cell differentiation"/>
    <property type="evidence" value="ECO:0007669"/>
    <property type="project" value="UniProtKB-UniRule"/>
</dbReference>
<protein>
    <recommendedName>
        <fullName evidence="7">Epidermal patterning factor-like protein</fullName>
    </recommendedName>
</protein>
<reference evidence="9" key="1">
    <citation type="submission" date="2024-03" db="EMBL/GenBank/DDBJ databases">
        <title>WGS assembly of Saponaria officinalis var. Norfolk2.</title>
        <authorList>
            <person name="Jenkins J."/>
            <person name="Shu S."/>
            <person name="Grimwood J."/>
            <person name="Barry K."/>
            <person name="Goodstein D."/>
            <person name="Schmutz J."/>
            <person name="Leebens-Mack J."/>
            <person name="Osbourn A."/>
        </authorList>
    </citation>
    <scope>NUCLEOTIDE SEQUENCE [LARGE SCALE GENOMIC DNA]</scope>
    <source>
        <strain evidence="9">JIC</strain>
    </source>
</reference>
<keyword evidence="3 7" id="KW-0217">Developmental protein</keyword>
<dbReference type="PANTHER" id="PTHR33109">
    <property type="entry name" value="EPIDERMAL PATTERNING FACTOR-LIKE PROTEIN 4"/>
    <property type="match status" value="1"/>
</dbReference>
<comment type="similarity">
    <text evidence="2 7">Belongs to the plant cysteine rich small secretory peptide family. Epidermal patterning factor subfamily.</text>
</comment>
<keyword evidence="8" id="KW-0472">Membrane</keyword>
<dbReference type="Pfam" id="PF17181">
    <property type="entry name" value="EPF"/>
    <property type="match status" value="1"/>
</dbReference>
<organism evidence="9 10">
    <name type="scientific">Saponaria officinalis</name>
    <name type="common">Common soapwort</name>
    <name type="synonym">Lychnis saponaria</name>
    <dbReference type="NCBI Taxonomy" id="3572"/>
    <lineage>
        <taxon>Eukaryota</taxon>
        <taxon>Viridiplantae</taxon>
        <taxon>Streptophyta</taxon>
        <taxon>Embryophyta</taxon>
        <taxon>Tracheophyta</taxon>
        <taxon>Spermatophyta</taxon>
        <taxon>Magnoliopsida</taxon>
        <taxon>eudicotyledons</taxon>
        <taxon>Gunneridae</taxon>
        <taxon>Pentapetalae</taxon>
        <taxon>Caryophyllales</taxon>
        <taxon>Caryophyllaceae</taxon>
        <taxon>Caryophylleae</taxon>
        <taxon>Saponaria</taxon>
    </lineage>
</organism>
<name>A0AAW1ML94_SAPOF</name>
<keyword evidence="10" id="KW-1185">Reference proteome</keyword>
<evidence type="ECO:0000256" key="4">
    <source>
        <dbReference type="ARBA" id="ARBA00022525"/>
    </source>
</evidence>
<evidence type="ECO:0000256" key="2">
    <source>
        <dbReference type="ARBA" id="ARBA00008127"/>
    </source>
</evidence>
<comment type="caution">
    <text evidence="9">The sequence shown here is derived from an EMBL/GenBank/DDBJ whole genome shotgun (WGS) entry which is preliminary data.</text>
</comment>
<evidence type="ECO:0000256" key="6">
    <source>
        <dbReference type="ARBA" id="ARBA00023157"/>
    </source>
</evidence>
<keyword evidence="6" id="KW-1015">Disulfide bond</keyword>
<evidence type="ECO:0000256" key="8">
    <source>
        <dbReference type="SAM" id="Phobius"/>
    </source>
</evidence>
<keyword evidence="8" id="KW-1133">Transmembrane helix</keyword>
<evidence type="ECO:0000313" key="9">
    <source>
        <dbReference type="EMBL" id="KAK9748685.1"/>
    </source>
</evidence>
<dbReference type="EMBL" id="JBDFQZ010000002">
    <property type="protein sequence ID" value="KAK9748685.1"/>
    <property type="molecule type" value="Genomic_DNA"/>
</dbReference>
<dbReference type="PANTHER" id="PTHR33109:SF6">
    <property type="entry name" value="EPIDERMAL PATTERNING FACTOR-LIKE PROTEIN 7-RELATED"/>
    <property type="match status" value="1"/>
</dbReference>
<keyword evidence="8" id="KW-0812">Transmembrane</keyword>
<dbReference type="InterPro" id="IPR039455">
    <property type="entry name" value="EPFL"/>
</dbReference>
<evidence type="ECO:0000313" key="10">
    <source>
        <dbReference type="Proteomes" id="UP001443914"/>
    </source>
</evidence>
<evidence type="ECO:0000256" key="3">
    <source>
        <dbReference type="ARBA" id="ARBA00022473"/>
    </source>
</evidence>
<feature type="transmembrane region" description="Helical" evidence="8">
    <location>
        <begin position="12"/>
        <end position="30"/>
    </location>
</feature>
<evidence type="ECO:0000256" key="7">
    <source>
        <dbReference type="RuleBase" id="RU367102"/>
    </source>
</evidence>
<accession>A0AAW1ML94</accession>
<sequence>MNVQISSHNNCSTLVLFTFVFITMGITTYSKPHHGIITILHEDNAVINEDSSKSHQKGVSGEDVGRELYPLGSSLPDCTHACGVCSPCKRVTVSFICASESCPVVYRCLCNGKYYHVPSSK</sequence>